<dbReference type="AlphaFoldDB" id="A0A812CGW4"/>
<keyword evidence="2" id="KW-1185">Reference proteome</keyword>
<sequence>MLLPEYLSSSLSEGKDMENLSVPCFVNTVFPVRGRHGKPSVFLSTWDLFSLVLSNPTPSPALNTSHHHCQRAGESPPSSLKIPPGTYPLWSLHQTRLLPAFVTNTSHHHYQRAWKALLCGEYLSSSLSEGHGKLLRLPEILPGTYPLWSLHQTRLLPCFVRIPLIITVRGAWKALRLPEILPGTYPLWSLHQTRLLPALCEYLSSSLSEGMESPLVPDPTHLLPALCEYLIITVGLLPGIHLGLSSLIT</sequence>
<organism evidence="1 2">
    <name type="scientific">Acanthosepion pharaonis</name>
    <name type="common">Pharaoh cuttlefish</name>
    <name type="synonym">Sepia pharaonis</name>
    <dbReference type="NCBI Taxonomy" id="158019"/>
    <lineage>
        <taxon>Eukaryota</taxon>
        <taxon>Metazoa</taxon>
        <taxon>Spiralia</taxon>
        <taxon>Lophotrochozoa</taxon>
        <taxon>Mollusca</taxon>
        <taxon>Cephalopoda</taxon>
        <taxon>Coleoidea</taxon>
        <taxon>Decapodiformes</taxon>
        <taxon>Sepiida</taxon>
        <taxon>Sepiina</taxon>
        <taxon>Sepiidae</taxon>
        <taxon>Acanthosepion</taxon>
    </lineage>
</organism>
<evidence type="ECO:0000313" key="2">
    <source>
        <dbReference type="Proteomes" id="UP000597762"/>
    </source>
</evidence>
<gene>
    <name evidence="1" type="ORF">SPHA_35045</name>
</gene>
<dbReference type="Proteomes" id="UP000597762">
    <property type="component" value="Unassembled WGS sequence"/>
</dbReference>
<dbReference type="EMBL" id="CAHIKZ030001504">
    <property type="protein sequence ID" value="CAE1266143.1"/>
    <property type="molecule type" value="Genomic_DNA"/>
</dbReference>
<comment type="caution">
    <text evidence="1">The sequence shown here is derived from an EMBL/GenBank/DDBJ whole genome shotgun (WGS) entry which is preliminary data.</text>
</comment>
<evidence type="ECO:0000313" key="1">
    <source>
        <dbReference type="EMBL" id="CAE1266143.1"/>
    </source>
</evidence>
<reference evidence="1" key="1">
    <citation type="submission" date="2021-01" db="EMBL/GenBank/DDBJ databases">
        <authorList>
            <person name="Li R."/>
            <person name="Bekaert M."/>
        </authorList>
    </citation>
    <scope>NUCLEOTIDE SEQUENCE</scope>
    <source>
        <strain evidence="1">Farmed</strain>
    </source>
</reference>
<proteinExistence type="predicted"/>
<protein>
    <submittedName>
        <fullName evidence="1">Uncharacterized protein</fullName>
    </submittedName>
</protein>
<accession>A0A812CGW4</accession>
<name>A0A812CGW4_ACAPH</name>